<reference evidence="4" key="1">
    <citation type="submission" date="2016-09" db="EMBL/GenBank/DDBJ databases">
        <authorList>
            <person name="Gulvik C.A."/>
        </authorList>
    </citation>
    <scope>NUCLEOTIDE SEQUENCE [LARGE SCALE GENOMIC DNA]</scope>
    <source>
        <strain evidence="4">DSM 23328</strain>
    </source>
</reference>
<organism evidence="3 4">
    <name type="scientific">Enterococcus ureasiticus</name>
    <dbReference type="NCBI Taxonomy" id="903984"/>
    <lineage>
        <taxon>Bacteria</taxon>
        <taxon>Bacillati</taxon>
        <taxon>Bacillota</taxon>
        <taxon>Bacilli</taxon>
        <taxon>Lactobacillales</taxon>
        <taxon>Enterococcaceae</taxon>
        <taxon>Enterococcus</taxon>
    </lineage>
</organism>
<dbReference type="RefSeq" id="WP_069645581.1">
    <property type="nucleotide sequence ID" value="NZ_MIJZ01000002.1"/>
</dbReference>
<dbReference type="Pfam" id="PF10400">
    <property type="entry name" value="Vir_act_alpha_C"/>
    <property type="match status" value="1"/>
</dbReference>
<evidence type="ECO:0000313" key="3">
    <source>
        <dbReference type="EMBL" id="OEG12813.1"/>
    </source>
</evidence>
<dbReference type="EMBL" id="MIJZ01000002">
    <property type="protein sequence ID" value="OEG12813.1"/>
    <property type="molecule type" value="Genomic_DNA"/>
</dbReference>
<proteinExistence type="predicted"/>
<dbReference type="PANTHER" id="PTHR43252:SF2">
    <property type="entry name" value="TRANSCRIPTION REGULATOR, PADR-LIKE FAMILY"/>
    <property type="match status" value="1"/>
</dbReference>
<dbReference type="InterPro" id="IPR005149">
    <property type="entry name" value="Tscrpt_reg_PadR_N"/>
</dbReference>
<feature type="domain" description="Transcription regulator PadR C-terminal" evidence="2">
    <location>
        <begin position="88"/>
        <end position="171"/>
    </location>
</feature>
<dbReference type="AlphaFoldDB" id="A0A1E5GJB6"/>
<dbReference type="InterPro" id="IPR036388">
    <property type="entry name" value="WH-like_DNA-bd_sf"/>
</dbReference>
<dbReference type="Pfam" id="PF03551">
    <property type="entry name" value="PadR"/>
    <property type="match status" value="1"/>
</dbReference>
<sequence>MNTLSYILLCMLVRKPCTGYELKQYLSLFWEAHHSQIYTSLAKLLKEEYVSVENDEKHSQKKIYHLTKKGENIVNTWIQEETKEPSQKDEFLAKIYVASILDKDTVKGLLFERKQHQLKMLKKNQAKQAQIDQLTDPEEQKKNFGRFLVIQRRIRMCEEELRWCQWAEEQVEQLFSSKLDD</sequence>
<dbReference type="Proteomes" id="UP000094068">
    <property type="component" value="Unassembled WGS sequence"/>
</dbReference>
<evidence type="ECO:0000259" key="1">
    <source>
        <dbReference type="Pfam" id="PF03551"/>
    </source>
</evidence>
<comment type="caution">
    <text evidence="3">The sequence shown here is derived from an EMBL/GenBank/DDBJ whole genome shotgun (WGS) entry which is preliminary data.</text>
</comment>
<name>A0A1E5GJB6_9ENTE</name>
<dbReference type="InterPro" id="IPR018309">
    <property type="entry name" value="Tscrpt_reg_PadR_C"/>
</dbReference>
<dbReference type="InterPro" id="IPR036390">
    <property type="entry name" value="WH_DNA-bd_sf"/>
</dbReference>
<dbReference type="Gene3D" id="6.10.140.190">
    <property type="match status" value="1"/>
</dbReference>
<evidence type="ECO:0000259" key="2">
    <source>
        <dbReference type="Pfam" id="PF10400"/>
    </source>
</evidence>
<accession>A0A1E5GJB6</accession>
<dbReference type="OrthoDB" id="9783723at2"/>
<protein>
    <submittedName>
        <fullName evidence="3">PadR family transcriptional regulator</fullName>
    </submittedName>
</protein>
<evidence type="ECO:0000313" key="4">
    <source>
        <dbReference type="Proteomes" id="UP000094068"/>
    </source>
</evidence>
<keyword evidence="4" id="KW-1185">Reference proteome</keyword>
<dbReference type="Gene3D" id="1.10.10.10">
    <property type="entry name" value="Winged helix-like DNA-binding domain superfamily/Winged helix DNA-binding domain"/>
    <property type="match status" value="1"/>
</dbReference>
<dbReference type="STRING" id="903984.BCR21_16270"/>
<gene>
    <name evidence="3" type="ORF">BCR21_16270</name>
</gene>
<feature type="domain" description="Transcription regulator PadR N-terminal" evidence="1">
    <location>
        <begin position="8"/>
        <end position="72"/>
    </location>
</feature>
<dbReference type="PANTHER" id="PTHR43252">
    <property type="entry name" value="TRANSCRIPTIONAL REGULATOR YQJI"/>
    <property type="match status" value="1"/>
</dbReference>
<dbReference type="SUPFAM" id="SSF46785">
    <property type="entry name" value="Winged helix' DNA-binding domain"/>
    <property type="match status" value="1"/>
</dbReference>